<dbReference type="Proteomes" id="UP001575181">
    <property type="component" value="Unassembled WGS sequence"/>
</dbReference>
<evidence type="ECO:0000256" key="12">
    <source>
        <dbReference type="ARBA" id="ARBA00034430"/>
    </source>
</evidence>
<feature type="transmembrane region" description="Helical" evidence="13">
    <location>
        <begin position="129"/>
        <end position="151"/>
    </location>
</feature>
<comment type="similarity">
    <text evidence="2">Belongs to the TMEM175 family.</text>
</comment>
<evidence type="ECO:0000313" key="15">
    <source>
        <dbReference type="Proteomes" id="UP001575181"/>
    </source>
</evidence>
<sequence length="219" mass="23986">MAQAPEELGAERTSPAFIFPDLDRFNAFSDGVFAIAITLLVLDIPVPPQSEPLVPALVEQWPDFLGYFMSFAFIGSIWLSHASLTRLMKVGDTVAYGANLVLLLFVGLLPFATSLMVKHLSGPDTGIAVALYGMNVLLASLTLSVLIRYVARNPYLLSEDVANEMLNRVFRKRWISIGVNAVGLGVALIFPLLAVALYLAQTILLIIFPLVALRGYREY</sequence>
<evidence type="ECO:0000256" key="10">
    <source>
        <dbReference type="ARBA" id="ARBA00023136"/>
    </source>
</evidence>
<evidence type="ECO:0000256" key="2">
    <source>
        <dbReference type="ARBA" id="ARBA00006920"/>
    </source>
</evidence>
<dbReference type="PANTHER" id="PTHR31462:SF5">
    <property type="entry name" value="ENDOSOMAL_LYSOSOMAL PROTON CHANNEL TMEM175"/>
    <property type="match status" value="1"/>
</dbReference>
<keyword evidence="7" id="KW-0630">Potassium</keyword>
<dbReference type="PANTHER" id="PTHR31462">
    <property type="entry name" value="ENDOSOMAL/LYSOSOMAL POTASSIUM CHANNEL TMEM175"/>
    <property type="match status" value="1"/>
</dbReference>
<keyword evidence="3" id="KW-0813">Transport</keyword>
<evidence type="ECO:0000256" key="1">
    <source>
        <dbReference type="ARBA" id="ARBA00004141"/>
    </source>
</evidence>
<comment type="catalytic activity">
    <reaction evidence="12">
        <text>K(+)(in) = K(+)(out)</text>
        <dbReference type="Rhea" id="RHEA:29463"/>
        <dbReference type="ChEBI" id="CHEBI:29103"/>
    </reaction>
</comment>
<keyword evidence="5 13" id="KW-0812">Transmembrane</keyword>
<proteinExistence type="inferred from homology"/>
<evidence type="ECO:0000256" key="7">
    <source>
        <dbReference type="ARBA" id="ARBA00022958"/>
    </source>
</evidence>
<keyword evidence="15" id="KW-1185">Reference proteome</keyword>
<gene>
    <name evidence="14" type="ORF">ACERLL_16735</name>
</gene>
<evidence type="ECO:0000256" key="4">
    <source>
        <dbReference type="ARBA" id="ARBA00022538"/>
    </source>
</evidence>
<protein>
    <submittedName>
        <fullName evidence="14">TMEM175 family protein</fullName>
    </submittedName>
</protein>
<feature type="transmembrane region" description="Helical" evidence="13">
    <location>
        <begin position="172"/>
        <end position="190"/>
    </location>
</feature>
<evidence type="ECO:0000256" key="11">
    <source>
        <dbReference type="ARBA" id="ARBA00023303"/>
    </source>
</evidence>
<evidence type="ECO:0000256" key="13">
    <source>
        <dbReference type="SAM" id="Phobius"/>
    </source>
</evidence>
<dbReference type="RefSeq" id="WP_373657245.1">
    <property type="nucleotide sequence ID" value="NZ_JBGUAW010000014.1"/>
</dbReference>
<organism evidence="14 15">
    <name type="scientific">Thiohalorhabdus methylotrophus</name>
    <dbReference type="NCBI Taxonomy" id="3242694"/>
    <lineage>
        <taxon>Bacteria</taxon>
        <taxon>Pseudomonadati</taxon>
        <taxon>Pseudomonadota</taxon>
        <taxon>Gammaproteobacteria</taxon>
        <taxon>Thiohalorhabdales</taxon>
        <taxon>Thiohalorhabdaceae</taxon>
        <taxon>Thiohalorhabdus</taxon>
    </lineage>
</organism>
<evidence type="ECO:0000256" key="6">
    <source>
        <dbReference type="ARBA" id="ARBA00022826"/>
    </source>
</evidence>
<keyword evidence="10 13" id="KW-0472">Membrane</keyword>
<keyword evidence="6" id="KW-0631">Potassium channel</keyword>
<evidence type="ECO:0000256" key="8">
    <source>
        <dbReference type="ARBA" id="ARBA00022989"/>
    </source>
</evidence>
<evidence type="ECO:0000256" key="9">
    <source>
        <dbReference type="ARBA" id="ARBA00023065"/>
    </source>
</evidence>
<keyword evidence="9" id="KW-0406">Ion transport</keyword>
<accession>A0ABV4U209</accession>
<dbReference type="Pfam" id="PF06736">
    <property type="entry name" value="TMEM175"/>
    <property type="match status" value="1"/>
</dbReference>
<comment type="subcellular location">
    <subcellularLocation>
        <location evidence="1">Membrane</location>
        <topology evidence="1">Multi-pass membrane protein</topology>
    </subcellularLocation>
</comment>
<reference evidence="14 15" key="1">
    <citation type="submission" date="2024-08" db="EMBL/GenBank/DDBJ databases">
        <title>Whole-genome sequencing of halo(alkali)philic microorganisms from hypersaline lakes.</title>
        <authorList>
            <person name="Sorokin D.Y."/>
            <person name="Merkel A.Y."/>
            <person name="Messina E."/>
            <person name="Yakimov M."/>
        </authorList>
    </citation>
    <scope>NUCLEOTIDE SEQUENCE [LARGE SCALE GENOMIC DNA]</scope>
    <source>
        <strain evidence="14 15">Cl-TMA</strain>
    </source>
</reference>
<evidence type="ECO:0000256" key="5">
    <source>
        <dbReference type="ARBA" id="ARBA00022692"/>
    </source>
</evidence>
<evidence type="ECO:0000313" key="14">
    <source>
        <dbReference type="EMBL" id="MFA9462456.1"/>
    </source>
</evidence>
<keyword evidence="8 13" id="KW-1133">Transmembrane helix</keyword>
<evidence type="ECO:0000256" key="3">
    <source>
        <dbReference type="ARBA" id="ARBA00022448"/>
    </source>
</evidence>
<feature type="transmembrane region" description="Helical" evidence="13">
    <location>
        <begin position="96"/>
        <end position="117"/>
    </location>
</feature>
<keyword evidence="11" id="KW-0407">Ion channel</keyword>
<keyword evidence="4" id="KW-0633">Potassium transport</keyword>
<dbReference type="EMBL" id="JBGUAW010000014">
    <property type="protein sequence ID" value="MFA9462456.1"/>
    <property type="molecule type" value="Genomic_DNA"/>
</dbReference>
<feature type="transmembrane region" description="Helical" evidence="13">
    <location>
        <begin position="196"/>
        <end position="216"/>
    </location>
</feature>
<feature type="transmembrane region" description="Helical" evidence="13">
    <location>
        <begin position="64"/>
        <end position="84"/>
    </location>
</feature>
<comment type="caution">
    <text evidence="14">The sequence shown here is derived from an EMBL/GenBank/DDBJ whole genome shotgun (WGS) entry which is preliminary data.</text>
</comment>
<dbReference type="InterPro" id="IPR010617">
    <property type="entry name" value="TMEM175-like"/>
</dbReference>
<name>A0ABV4U209_9GAMM</name>